<keyword evidence="5" id="KW-0227">DNA damage</keyword>
<evidence type="ECO:0000256" key="8">
    <source>
        <dbReference type="ARBA" id="ARBA00023125"/>
    </source>
</evidence>
<dbReference type="InterPro" id="IPR004026">
    <property type="entry name" value="Ada_DNA_repair_Zn-bd"/>
</dbReference>
<evidence type="ECO:0000256" key="12">
    <source>
        <dbReference type="SAM" id="MobiDB-lite"/>
    </source>
</evidence>
<keyword evidence="7" id="KW-0805">Transcription regulation</keyword>
<evidence type="ECO:0000256" key="4">
    <source>
        <dbReference type="ARBA" id="ARBA00022723"/>
    </source>
</evidence>
<evidence type="ECO:0000259" key="13">
    <source>
        <dbReference type="PROSITE" id="PS01124"/>
    </source>
</evidence>
<comment type="cofactor">
    <cofactor evidence="1">
        <name>Zn(2+)</name>
        <dbReference type="ChEBI" id="CHEBI:29105"/>
    </cofactor>
</comment>
<dbReference type="SUPFAM" id="SSF46689">
    <property type="entry name" value="Homeodomain-like"/>
    <property type="match status" value="1"/>
</dbReference>
<proteinExistence type="predicted"/>
<dbReference type="GO" id="GO:0008168">
    <property type="term" value="F:methyltransferase activity"/>
    <property type="evidence" value="ECO:0007669"/>
    <property type="project" value="UniProtKB-KW"/>
</dbReference>
<feature type="region of interest" description="Disordered" evidence="12">
    <location>
        <begin position="177"/>
        <end position="196"/>
    </location>
</feature>
<dbReference type="SMART" id="SM01009">
    <property type="entry name" value="AlkA_N"/>
    <property type="match status" value="1"/>
</dbReference>
<dbReference type="InterPro" id="IPR051912">
    <property type="entry name" value="Alkylbase_DNA_Glycosylase/TA"/>
</dbReference>
<dbReference type="eggNOG" id="COG0122">
    <property type="taxonomic scope" value="Bacteria"/>
</dbReference>
<evidence type="ECO:0000256" key="3">
    <source>
        <dbReference type="ARBA" id="ARBA00022679"/>
    </source>
</evidence>
<dbReference type="InterPro" id="IPR018062">
    <property type="entry name" value="HTH_AraC-typ_CS"/>
</dbReference>
<dbReference type="GO" id="GO:0008270">
    <property type="term" value="F:zinc ion binding"/>
    <property type="evidence" value="ECO:0007669"/>
    <property type="project" value="InterPro"/>
</dbReference>
<dbReference type="GO" id="GO:0043565">
    <property type="term" value="F:sequence-specific DNA binding"/>
    <property type="evidence" value="ECO:0007669"/>
    <property type="project" value="InterPro"/>
</dbReference>
<dbReference type="InterPro" id="IPR010316">
    <property type="entry name" value="AlkA_N"/>
</dbReference>
<dbReference type="GO" id="GO:0006307">
    <property type="term" value="P:DNA alkylation repair"/>
    <property type="evidence" value="ECO:0007669"/>
    <property type="project" value="TreeGrafter"/>
</dbReference>
<dbReference type="STRING" id="749414.SBI_05545"/>
<dbReference type="GO" id="GO:0005737">
    <property type="term" value="C:cytoplasm"/>
    <property type="evidence" value="ECO:0007669"/>
    <property type="project" value="TreeGrafter"/>
</dbReference>
<organism evidence="14 15">
    <name type="scientific">Streptomyces bingchenggensis (strain BCW-1)</name>
    <dbReference type="NCBI Taxonomy" id="749414"/>
    <lineage>
        <taxon>Bacteria</taxon>
        <taxon>Bacillati</taxon>
        <taxon>Actinomycetota</taxon>
        <taxon>Actinomycetes</taxon>
        <taxon>Kitasatosporales</taxon>
        <taxon>Streptomycetaceae</taxon>
        <taxon>Streptomyces</taxon>
    </lineage>
</organism>
<protein>
    <submittedName>
        <fullName evidence="14">ADA-like regulatory protein</fullName>
    </submittedName>
</protein>
<dbReference type="PANTHER" id="PTHR43003:SF13">
    <property type="entry name" value="DNA-3-METHYLADENINE GLYCOSYLASE 2"/>
    <property type="match status" value="1"/>
</dbReference>
<dbReference type="InterPro" id="IPR009057">
    <property type="entry name" value="Homeodomain-like_sf"/>
</dbReference>
<dbReference type="EMBL" id="CP002047">
    <property type="protein sequence ID" value="ADI08665.1"/>
    <property type="molecule type" value="Genomic_DNA"/>
</dbReference>
<dbReference type="RefSeq" id="WP_014178129.1">
    <property type="nucleotide sequence ID" value="NC_016582.1"/>
</dbReference>
<evidence type="ECO:0000256" key="1">
    <source>
        <dbReference type="ARBA" id="ARBA00001947"/>
    </source>
</evidence>
<name>D7CAU8_STRBB</name>
<dbReference type="SUPFAM" id="SSF57884">
    <property type="entry name" value="Ada DNA repair protein, N-terminal domain (N-Ada 10)"/>
    <property type="match status" value="1"/>
</dbReference>
<dbReference type="GO" id="GO:0032993">
    <property type="term" value="C:protein-DNA complex"/>
    <property type="evidence" value="ECO:0007669"/>
    <property type="project" value="TreeGrafter"/>
</dbReference>
<dbReference type="InterPro" id="IPR018060">
    <property type="entry name" value="HTH_AraC"/>
</dbReference>
<accession>D7CAU8</accession>
<dbReference type="PANTHER" id="PTHR43003">
    <property type="entry name" value="DNA-3-METHYLADENINE GLYCOSYLASE"/>
    <property type="match status" value="1"/>
</dbReference>
<dbReference type="GO" id="GO:0032259">
    <property type="term" value="P:methylation"/>
    <property type="evidence" value="ECO:0007669"/>
    <property type="project" value="UniProtKB-KW"/>
</dbReference>
<feature type="compositionally biased region" description="Basic and acidic residues" evidence="12">
    <location>
        <begin position="182"/>
        <end position="192"/>
    </location>
</feature>
<keyword evidence="4" id="KW-0479">Metal-binding</keyword>
<dbReference type="GO" id="GO:0043916">
    <property type="term" value="F:DNA-7-methylguanine glycosylase activity"/>
    <property type="evidence" value="ECO:0007669"/>
    <property type="project" value="TreeGrafter"/>
</dbReference>
<dbReference type="InterPro" id="IPR023170">
    <property type="entry name" value="HhH_base_excis_C"/>
</dbReference>
<evidence type="ECO:0000256" key="2">
    <source>
        <dbReference type="ARBA" id="ARBA00022603"/>
    </source>
</evidence>
<dbReference type="Gene3D" id="1.10.10.60">
    <property type="entry name" value="Homeodomain-like"/>
    <property type="match status" value="1"/>
</dbReference>
<keyword evidence="6" id="KW-0862">Zinc</keyword>
<evidence type="ECO:0000313" key="15">
    <source>
        <dbReference type="Proteomes" id="UP000000377"/>
    </source>
</evidence>
<dbReference type="Gene3D" id="1.10.1670.10">
    <property type="entry name" value="Helix-hairpin-Helix base-excision DNA repair enzymes (C-terminal)"/>
    <property type="match status" value="1"/>
</dbReference>
<dbReference type="SUPFAM" id="SSF48150">
    <property type="entry name" value="DNA-glycosylase"/>
    <property type="match status" value="1"/>
</dbReference>
<evidence type="ECO:0000313" key="14">
    <source>
        <dbReference type="EMBL" id="ADI08665.1"/>
    </source>
</evidence>
<keyword evidence="9" id="KW-0010">Activator</keyword>
<dbReference type="AlphaFoldDB" id="D7CAU8"/>
<dbReference type="PATRIC" id="fig|749414.3.peg.5724"/>
<dbReference type="GO" id="GO:0006285">
    <property type="term" value="P:base-excision repair, AP site formation"/>
    <property type="evidence" value="ECO:0007669"/>
    <property type="project" value="TreeGrafter"/>
</dbReference>
<evidence type="ECO:0000256" key="7">
    <source>
        <dbReference type="ARBA" id="ARBA00023015"/>
    </source>
</evidence>
<keyword evidence="10" id="KW-0804">Transcription</keyword>
<dbReference type="Pfam" id="PF06029">
    <property type="entry name" value="AlkA_N"/>
    <property type="match status" value="1"/>
</dbReference>
<keyword evidence="11" id="KW-0234">DNA repair</keyword>
<dbReference type="HOGENOM" id="CLU_000445_72_6_11"/>
<dbReference type="PROSITE" id="PS01124">
    <property type="entry name" value="HTH_ARAC_FAMILY_2"/>
    <property type="match status" value="1"/>
</dbReference>
<dbReference type="KEGG" id="sbh:SBI_05545"/>
<dbReference type="InterPro" id="IPR035451">
    <property type="entry name" value="Ada-like_dom_sf"/>
</dbReference>
<dbReference type="InterPro" id="IPR011257">
    <property type="entry name" value="DNA_glycosylase"/>
</dbReference>
<dbReference type="Gene3D" id="3.30.310.20">
    <property type="entry name" value="DNA-3-methyladenine glycosylase AlkA, N-terminal domain"/>
    <property type="match status" value="1"/>
</dbReference>
<dbReference type="Gene3D" id="1.10.340.30">
    <property type="entry name" value="Hypothetical protein, domain 2"/>
    <property type="match status" value="1"/>
</dbReference>
<evidence type="ECO:0000256" key="6">
    <source>
        <dbReference type="ARBA" id="ARBA00022833"/>
    </source>
</evidence>
<dbReference type="GO" id="GO:0032131">
    <property type="term" value="F:alkylated DNA binding"/>
    <property type="evidence" value="ECO:0007669"/>
    <property type="project" value="TreeGrafter"/>
</dbReference>
<evidence type="ECO:0000256" key="9">
    <source>
        <dbReference type="ARBA" id="ARBA00023159"/>
    </source>
</evidence>
<evidence type="ECO:0000256" key="10">
    <source>
        <dbReference type="ARBA" id="ARBA00023163"/>
    </source>
</evidence>
<keyword evidence="15" id="KW-1185">Reference proteome</keyword>
<evidence type="ECO:0000256" key="5">
    <source>
        <dbReference type="ARBA" id="ARBA00022763"/>
    </source>
</evidence>
<dbReference type="eggNOG" id="COG2169">
    <property type="taxonomic scope" value="Bacteria"/>
</dbReference>
<dbReference type="GO" id="GO:0003700">
    <property type="term" value="F:DNA-binding transcription factor activity"/>
    <property type="evidence" value="ECO:0007669"/>
    <property type="project" value="InterPro"/>
</dbReference>
<feature type="domain" description="HTH araC/xylS-type" evidence="13">
    <location>
        <begin position="86"/>
        <end position="184"/>
    </location>
</feature>
<reference evidence="14 15" key="1">
    <citation type="journal article" date="2010" name="J. Bacteriol.">
        <title>Genome sequence of the milbemycin-producing bacterium Streptomyces bingchenggensis.</title>
        <authorList>
            <person name="Wang X.J."/>
            <person name="Yan Y.J."/>
            <person name="Zhang B."/>
            <person name="An J."/>
            <person name="Wang J.J."/>
            <person name="Tian J."/>
            <person name="Jiang L."/>
            <person name="Chen Y.H."/>
            <person name="Huang S.X."/>
            <person name="Yin M."/>
            <person name="Zhang J."/>
            <person name="Gao A.L."/>
            <person name="Liu C.X."/>
            <person name="Zhu Z.X."/>
            <person name="Xiang W.S."/>
        </authorList>
    </citation>
    <scope>NUCLEOTIDE SEQUENCE [LARGE SCALE GENOMIC DNA]</scope>
    <source>
        <strain evidence="14 15">BCW-1</strain>
    </source>
</reference>
<dbReference type="Proteomes" id="UP000000377">
    <property type="component" value="Chromosome"/>
</dbReference>
<keyword evidence="2" id="KW-0489">Methyltransferase</keyword>
<keyword evidence="3" id="KW-0808">Transferase</keyword>
<dbReference type="SUPFAM" id="SSF55945">
    <property type="entry name" value="TATA-box binding protein-like"/>
    <property type="match status" value="1"/>
</dbReference>
<sequence length="530" mass="56347">MLDFDICYRAMASRDARFDGAFYVAVTSTGVYCRPVCGSRTPKRENVRFFRVGAAAEAAGFRACRRCRPEAGPSSPEWNVRGDLVARALRLIAGGAVDEAGVAGVARQLAVSERHLHRQLVAEVGVGPLALALNRRAQTARLLIEAGALPLADVALAAGYSSVRQFNDGIRTAFGRSPSELRGARTPHDGRRAQRSGPLALRLRYRPPLNGTALVTWLRDRAVPGVEEVDGDRYRRTLRLPRGSGVAELDLNSAISGGREPVPEVRLRLALDDLRDITAAVRRCRDLLDLDADPAAVADALGPDPLLGPLARAAPGLRVPGCAEGFELAVRVVVEQYAPLDEARRLYGRLAARYGEPVGPTGEAVGPARETGPGREAGPGQADAACDAGAPAPAVGPDRLFPSATALADADLAAFGLGDEPAAAVRALARATADGTLRLGRDADREEVTARLLALPGVRPWAVQRIAAHALGDPDAFDPEDPGLHHRTHALALGLADSPAALVRHARGWRPWRAYAAMHLRLTRPSRRAT</sequence>
<feature type="compositionally biased region" description="Low complexity" evidence="12">
    <location>
        <begin position="378"/>
        <end position="391"/>
    </location>
</feature>
<keyword evidence="8" id="KW-0238">DNA-binding</keyword>
<dbReference type="PROSITE" id="PS00041">
    <property type="entry name" value="HTH_ARAC_FAMILY_1"/>
    <property type="match status" value="1"/>
</dbReference>
<dbReference type="SMART" id="SM00342">
    <property type="entry name" value="HTH_ARAC"/>
    <property type="match status" value="1"/>
</dbReference>
<gene>
    <name evidence="14" type="ordered locus">SBI_05545</name>
</gene>
<dbReference type="Gene3D" id="3.40.10.10">
    <property type="entry name" value="DNA Methylphosphotriester Repair Domain"/>
    <property type="match status" value="1"/>
</dbReference>
<evidence type="ECO:0000256" key="11">
    <source>
        <dbReference type="ARBA" id="ARBA00023204"/>
    </source>
</evidence>
<dbReference type="Pfam" id="PF12833">
    <property type="entry name" value="HTH_18"/>
    <property type="match status" value="1"/>
</dbReference>
<feature type="region of interest" description="Disordered" evidence="12">
    <location>
        <begin position="358"/>
        <end position="391"/>
    </location>
</feature>
<dbReference type="Pfam" id="PF02805">
    <property type="entry name" value="Ada_Zn_binding"/>
    <property type="match status" value="1"/>
</dbReference>
<dbReference type="GO" id="GO:0008725">
    <property type="term" value="F:DNA-3-methyladenine glycosylase activity"/>
    <property type="evidence" value="ECO:0007669"/>
    <property type="project" value="TreeGrafter"/>
</dbReference>
<dbReference type="InterPro" id="IPR037046">
    <property type="entry name" value="AlkA_N_sf"/>
</dbReference>